<reference evidence="2" key="2">
    <citation type="submission" date="2020-02" db="EMBL/GenBank/DDBJ databases">
        <title>Flavobacterium profundi sp. nov., isolated from a deep-sea seamount.</title>
        <authorList>
            <person name="Zhang D.-C."/>
        </authorList>
    </citation>
    <scope>NUCLEOTIDE SEQUENCE</scope>
    <source>
        <strain evidence="2">EC11</strain>
    </source>
</reference>
<accession>A0ABX0IMV0</accession>
<feature type="domain" description="DUF4435" evidence="1">
    <location>
        <begin position="35"/>
        <end position="292"/>
    </location>
</feature>
<evidence type="ECO:0000313" key="3">
    <source>
        <dbReference type="Proteomes" id="UP000817854"/>
    </source>
</evidence>
<proteinExistence type="predicted"/>
<dbReference type="InterPro" id="IPR029492">
    <property type="entry name" value="DUF4435"/>
</dbReference>
<gene>
    <name evidence="2" type="ORF">FIA58_002610</name>
</gene>
<protein>
    <submittedName>
        <fullName evidence="2">DUF4435 domain-containing protein</fullName>
    </submittedName>
</protein>
<dbReference type="RefSeq" id="WP_140959729.1">
    <property type="nucleotide sequence ID" value="NZ_VEVQ02000001.1"/>
</dbReference>
<evidence type="ECO:0000259" key="1">
    <source>
        <dbReference type="Pfam" id="PF14491"/>
    </source>
</evidence>
<name>A0ABX0IMV0_9FLAO</name>
<dbReference type="Pfam" id="PF14491">
    <property type="entry name" value="DUF4435"/>
    <property type="match status" value="1"/>
</dbReference>
<comment type="caution">
    <text evidence="2">The sequence shown here is derived from an EMBL/GenBank/DDBJ whole genome shotgun (WGS) entry which is preliminary data.</text>
</comment>
<evidence type="ECO:0000313" key="2">
    <source>
        <dbReference type="EMBL" id="NHN24556.1"/>
    </source>
</evidence>
<sequence length="347" mass="41256">MSNTVDLFFNAKENISDNKSLLEIKQHYDFNKKTLHVFVEADDDFEFYRKSIEYIYSGFEILHYPKNGKKNVLSSYNIFNWNLYDKSRILFFVDKDYEDIIGFSSKKDRNVFVTKFYSIENYISSSKVFKYTLENIFKLKNDNLVNEYVDKFENSFKIFENYLMYLTSIILIFRKNNEHMQLNSLKMDDFFILKSVDIFKLKYRNSEVLKRIKKSSIPAKDKAIYKDSKTLESIKKTGADISKINYKTILKNINLLKEYNDSKHFIRGKYQLWFFSKCVNNISSISSNINSRIQELNKKLPEDKKITNINTSIIINESNIFAILPMKIDKHNDVNIFLIHNKQKING</sequence>
<organism evidence="2 3">
    <name type="scientific">Flavobacterium jejuense</name>
    <dbReference type="NCBI Taxonomy" id="1544455"/>
    <lineage>
        <taxon>Bacteria</taxon>
        <taxon>Pseudomonadati</taxon>
        <taxon>Bacteroidota</taxon>
        <taxon>Flavobacteriia</taxon>
        <taxon>Flavobacteriales</taxon>
        <taxon>Flavobacteriaceae</taxon>
        <taxon>Flavobacterium</taxon>
    </lineage>
</organism>
<reference evidence="2" key="1">
    <citation type="submission" date="2019-05" db="EMBL/GenBank/DDBJ databases">
        <authorList>
            <person name="Lianzixin W."/>
        </authorList>
    </citation>
    <scope>NUCLEOTIDE SEQUENCE</scope>
    <source>
        <strain evidence="2">EC11</strain>
    </source>
</reference>
<keyword evidence="3" id="KW-1185">Reference proteome</keyword>
<dbReference type="EMBL" id="VEVQ02000001">
    <property type="protein sequence ID" value="NHN24556.1"/>
    <property type="molecule type" value="Genomic_DNA"/>
</dbReference>
<dbReference type="Proteomes" id="UP000817854">
    <property type="component" value="Unassembled WGS sequence"/>
</dbReference>